<gene>
    <name evidence="1" type="ORF">LOTGIDRAFT_157275</name>
</gene>
<protein>
    <submittedName>
        <fullName evidence="1">Uncharacterized protein</fullName>
    </submittedName>
</protein>
<sequence length="237" mass="27925">MTDMKCDMKSNLLFYNIREFPDEDCNGLIQNLQLKLKLNDVDIESAHRLGRRRDQVDKNMTFPKSTSLEVDKSARPIVARFASRSDREKVKREGSGLREHGLNLSEQYPREVVQKRKELMPILKREKQKDYLRYVTIPKYRVALTKLRCSSHTLGVETGRYKKLIRSSRICSNCTGNEVDDEYHFTLICPKHASLRELYIPRYYYEFPTIIKFVTLMSSNSTDLLWNLSKFVFHAMK</sequence>
<dbReference type="AlphaFoldDB" id="V4CIW0"/>
<organism evidence="1 2">
    <name type="scientific">Lottia gigantea</name>
    <name type="common">Giant owl limpet</name>
    <dbReference type="NCBI Taxonomy" id="225164"/>
    <lineage>
        <taxon>Eukaryota</taxon>
        <taxon>Metazoa</taxon>
        <taxon>Spiralia</taxon>
        <taxon>Lophotrochozoa</taxon>
        <taxon>Mollusca</taxon>
        <taxon>Gastropoda</taxon>
        <taxon>Patellogastropoda</taxon>
        <taxon>Lottioidea</taxon>
        <taxon>Lottiidae</taxon>
        <taxon>Lottia</taxon>
    </lineage>
</organism>
<dbReference type="EMBL" id="KB200329">
    <property type="protein sequence ID" value="ESP02125.1"/>
    <property type="molecule type" value="Genomic_DNA"/>
</dbReference>
<reference evidence="1 2" key="1">
    <citation type="journal article" date="2013" name="Nature">
        <title>Insights into bilaterian evolution from three spiralian genomes.</title>
        <authorList>
            <person name="Simakov O."/>
            <person name="Marletaz F."/>
            <person name="Cho S.J."/>
            <person name="Edsinger-Gonzales E."/>
            <person name="Havlak P."/>
            <person name="Hellsten U."/>
            <person name="Kuo D.H."/>
            <person name="Larsson T."/>
            <person name="Lv J."/>
            <person name="Arendt D."/>
            <person name="Savage R."/>
            <person name="Osoegawa K."/>
            <person name="de Jong P."/>
            <person name="Grimwood J."/>
            <person name="Chapman J.A."/>
            <person name="Shapiro H."/>
            <person name="Aerts A."/>
            <person name="Otillar R.P."/>
            <person name="Terry A.Y."/>
            <person name="Boore J.L."/>
            <person name="Grigoriev I.V."/>
            <person name="Lindberg D.R."/>
            <person name="Seaver E.C."/>
            <person name="Weisblat D.A."/>
            <person name="Putnam N.H."/>
            <person name="Rokhsar D.S."/>
        </authorList>
    </citation>
    <scope>NUCLEOTIDE SEQUENCE [LARGE SCALE GENOMIC DNA]</scope>
</reference>
<dbReference type="CTD" id="20237316"/>
<evidence type="ECO:0000313" key="2">
    <source>
        <dbReference type="Proteomes" id="UP000030746"/>
    </source>
</evidence>
<dbReference type="HOGENOM" id="CLU_1171775_0_0_1"/>
<dbReference type="Proteomes" id="UP000030746">
    <property type="component" value="Unassembled WGS sequence"/>
</dbReference>
<name>V4CIW0_LOTGI</name>
<keyword evidence="2" id="KW-1185">Reference proteome</keyword>
<dbReference type="OrthoDB" id="6156930at2759"/>
<dbReference type="GeneID" id="20237316"/>
<accession>V4CIW0</accession>
<evidence type="ECO:0000313" key="1">
    <source>
        <dbReference type="EMBL" id="ESP02125.1"/>
    </source>
</evidence>
<dbReference type="KEGG" id="lgi:LOTGIDRAFT_157275"/>
<proteinExistence type="predicted"/>
<dbReference type="RefSeq" id="XP_009047283.1">
    <property type="nucleotide sequence ID" value="XM_009049035.1"/>
</dbReference>